<dbReference type="eggNOG" id="COG1827">
    <property type="taxonomic scope" value="Bacteria"/>
</dbReference>
<dbReference type="GO" id="GO:0046872">
    <property type="term" value="F:metal ion binding"/>
    <property type="evidence" value="ECO:0007669"/>
    <property type="project" value="UniProtKB-KW"/>
</dbReference>
<dbReference type="EMBL" id="CP003532">
    <property type="protein sequence ID" value="AFK06235.1"/>
    <property type="molecule type" value="Genomic_DNA"/>
</dbReference>
<dbReference type="Pfam" id="PF02829">
    <property type="entry name" value="3H"/>
    <property type="match status" value="1"/>
</dbReference>
<feature type="binding site" evidence="1">
    <location>
        <position position="75"/>
    </location>
    <ligand>
        <name>Ni(2+)</name>
        <dbReference type="ChEBI" id="CHEBI:49786"/>
    </ligand>
</feature>
<dbReference type="PANTHER" id="PTHR40068:SF1">
    <property type="entry name" value="TRANSCRIPTION REPRESSOR NIAR-RELATED"/>
    <property type="match status" value="1"/>
</dbReference>
<dbReference type="KEGG" id="mpg:Theba_0509"/>
<dbReference type="Gene3D" id="3.30.1340.20">
    <property type="entry name" value="3H domain"/>
    <property type="match status" value="1"/>
</dbReference>
<evidence type="ECO:0000313" key="5">
    <source>
        <dbReference type="Proteomes" id="UP000002881"/>
    </source>
</evidence>
<gene>
    <name evidence="4" type="ORF">Theba_0509</name>
</gene>
<dbReference type="Proteomes" id="UP000002881">
    <property type="component" value="Chromosome"/>
</dbReference>
<feature type="domain" description="3H" evidence="2">
    <location>
        <begin position="72"/>
        <end position="168"/>
    </location>
</feature>
<dbReference type="GeneID" id="87106359"/>
<dbReference type="PANTHER" id="PTHR40068">
    <property type="entry name" value="TRANSCRIPTION REPRESSOR NIAR-RELATED"/>
    <property type="match status" value="1"/>
</dbReference>
<accession>I2F2T2</accession>
<dbReference type="Gene3D" id="1.10.10.10">
    <property type="entry name" value="Winged helix-like DNA-binding domain superfamily/Winged helix DNA-binding domain"/>
    <property type="match status" value="1"/>
</dbReference>
<feature type="binding site" evidence="1">
    <location>
        <position position="145"/>
    </location>
    <ligand>
        <name>Ni(2+)</name>
        <dbReference type="ChEBI" id="CHEBI:49786"/>
    </ligand>
</feature>
<feature type="domain" description="Helix-turn-helix type 11" evidence="3">
    <location>
        <begin position="7"/>
        <end position="59"/>
    </location>
</feature>
<dbReference type="InterPro" id="IPR026043">
    <property type="entry name" value="NadR"/>
</dbReference>
<name>I2F2T2_9BACT</name>
<dbReference type="HOGENOM" id="CLU_108798_0_0_0"/>
<dbReference type="STRING" id="660470.Theba_0509"/>
<feature type="binding site" evidence="1">
    <location>
        <position position="143"/>
    </location>
    <ligand>
        <name>Ni(2+)</name>
        <dbReference type="ChEBI" id="CHEBI:49786"/>
    </ligand>
</feature>
<dbReference type="InterPro" id="IPR013196">
    <property type="entry name" value="HTH_11"/>
</dbReference>
<proteinExistence type="predicted"/>
<dbReference type="InterPro" id="IPR036390">
    <property type="entry name" value="WH_DNA-bd_sf"/>
</dbReference>
<dbReference type="AlphaFoldDB" id="I2F2T2"/>
<keyword evidence="1" id="KW-0479">Metal-binding</keyword>
<keyword evidence="1" id="KW-0533">Nickel</keyword>
<feature type="binding site" evidence="1">
    <location>
        <position position="83"/>
    </location>
    <ligand>
        <name>Ni(2+)</name>
        <dbReference type="ChEBI" id="CHEBI:49786"/>
    </ligand>
</feature>
<reference evidence="4 5" key="1">
    <citation type="journal article" date="2012" name="Genome Biol. Evol.">
        <title>Genome Sequence of the Mesophilic Thermotogales Bacterium Mesotoga prima MesG1.Ag.4.2 Reveals the Largest Thermotogales Genome To Date.</title>
        <authorList>
            <person name="Zhaxybayeva O."/>
            <person name="Swithers K.S."/>
            <person name="Foght J."/>
            <person name="Green A.G."/>
            <person name="Bruce D."/>
            <person name="Detter C."/>
            <person name="Han S."/>
            <person name="Teshima H."/>
            <person name="Han J."/>
            <person name="Woyke T."/>
            <person name="Pitluck S."/>
            <person name="Nolan M."/>
            <person name="Ivanova N."/>
            <person name="Pati A."/>
            <person name="Land M.L."/>
            <person name="Dlutek M."/>
            <person name="Doolittle W.F."/>
            <person name="Noll K.M."/>
            <person name="Nesbo C.L."/>
        </authorList>
    </citation>
    <scope>NUCLEOTIDE SEQUENCE [LARGE SCALE GENOMIC DNA]</scope>
    <source>
        <strain evidence="5">mesG1.Ag.4.2</strain>
    </source>
</reference>
<evidence type="ECO:0000259" key="3">
    <source>
        <dbReference type="Pfam" id="PF08279"/>
    </source>
</evidence>
<protein>
    <submittedName>
        <fullName evidence="4">Putative small molecule binding protein (Contains 3H domain)</fullName>
    </submittedName>
</protein>
<organism evidence="4 5">
    <name type="scientific">Mesotoga prima MesG1.Ag.4.2</name>
    <dbReference type="NCBI Taxonomy" id="660470"/>
    <lineage>
        <taxon>Bacteria</taxon>
        <taxon>Thermotogati</taxon>
        <taxon>Thermotogota</taxon>
        <taxon>Thermotogae</taxon>
        <taxon>Kosmotogales</taxon>
        <taxon>Kosmotogaceae</taxon>
        <taxon>Mesotoga</taxon>
    </lineage>
</organism>
<dbReference type="SUPFAM" id="SSF75500">
    <property type="entry name" value="Putative transcriptional regulator TM1602, C-terminal domain"/>
    <property type="match status" value="1"/>
</dbReference>
<dbReference type="PIRSF" id="PIRSF037847">
    <property type="entry name" value="NiaR"/>
    <property type="match status" value="1"/>
</dbReference>
<dbReference type="Pfam" id="PF08279">
    <property type="entry name" value="HTH_11"/>
    <property type="match status" value="1"/>
</dbReference>
<keyword evidence="5" id="KW-1185">Reference proteome</keyword>
<dbReference type="InterPro" id="IPR035922">
    <property type="entry name" value="3H_dom_sf"/>
</dbReference>
<evidence type="ECO:0000256" key="1">
    <source>
        <dbReference type="PIRSR" id="PIRSR037847-1"/>
    </source>
</evidence>
<dbReference type="InterPro" id="IPR004173">
    <property type="entry name" value="3H_domain"/>
</dbReference>
<dbReference type="RefSeq" id="WP_014730342.1">
    <property type="nucleotide sequence ID" value="NC_017934.1"/>
</dbReference>
<dbReference type="InterPro" id="IPR036388">
    <property type="entry name" value="WH-like_DNA-bd_sf"/>
</dbReference>
<evidence type="ECO:0000259" key="2">
    <source>
        <dbReference type="Pfam" id="PF02829"/>
    </source>
</evidence>
<dbReference type="SUPFAM" id="SSF46785">
    <property type="entry name" value="Winged helix' DNA-binding domain"/>
    <property type="match status" value="1"/>
</dbReference>
<sequence length="170" mass="19019">MIEKVERHKYIMNLLEGSSVPVKGQFLADETGVSRQMIVKDIDELRKNGSSIVATTRGYLLSKRRTFRMVVSVKHDEEDIYDELSEIITAGGHVIDVSVIHAVYGELKGKLDLSTIDDLNRFIAALKASNAVPLLSLSKDGVHLHTIEADSQESLERIRSILKRKGYLLT</sequence>
<evidence type="ECO:0000313" key="4">
    <source>
        <dbReference type="EMBL" id="AFK06235.1"/>
    </source>
</evidence>